<dbReference type="EMBL" id="CP063407">
    <property type="protein sequence ID" value="QSZ33078.1"/>
    <property type="molecule type" value="Genomic_DNA"/>
</dbReference>
<proteinExistence type="predicted"/>
<evidence type="ECO:0000313" key="2">
    <source>
        <dbReference type="Proteomes" id="UP000672032"/>
    </source>
</evidence>
<gene>
    <name evidence="1" type="ORF">DSL72_002663</name>
</gene>
<protein>
    <submittedName>
        <fullName evidence="1">Uncharacterized protein</fullName>
    </submittedName>
</protein>
<name>A0A8A3PDA4_9HELO</name>
<keyword evidence="2" id="KW-1185">Reference proteome</keyword>
<dbReference type="Proteomes" id="UP000672032">
    <property type="component" value="Chromosome 3"/>
</dbReference>
<dbReference type="AlphaFoldDB" id="A0A8A3PDA4"/>
<organism evidence="1 2">
    <name type="scientific">Monilinia vaccinii-corymbosi</name>
    <dbReference type="NCBI Taxonomy" id="61207"/>
    <lineage>
        <taxon>Eukaryota</taxon>
        <taxon>Fungi</taxon>
        <taxon>Dikarya</taxon>
        <taxon>Ascomycota</taxon>
        <taxon>Pezizomycotina</taxon>
        <taxon>Leotiomycetes</taxon>
        <taxon>Helotiales</taxon>
        <taxon>Sclerotiniaceae</taxon>
        <taxon>Monilinia</taxon>
    </lineage>
</organism>
<evidence type="ECO:0000313" key="1">
    <source>
        <dbReference type="EMBL" id="QSZ33078.1"/>
    </source>
</evidence>
<accession>A0A8A3PDA4</accession>
<reference evidence="1" key="1">
    <citation type="submission" date="2020-10" db="EMBL/GenBank/DDBJ databases">
        <title>Genome Sequence of Monilinia vaccinii-corymbosi Sheds Light on Mummy Berry Disease Infection of Blueberry and Mating Type.</title>
        <authorList>
            <person name="Yow A.G."/>
            <person name="Zhang Y."/>
            <person name="Bansal K."/>
            <person name="Eacker S.M."/>
            <person name="Sullivan S."/>
            <person name="Liachko I."/>
            <person name="Cubeta M.A."/>
            <person name="Rollins J.A."/>
            <person name="Ashrafi H."/>
        </authorList>
    </citation>
    <scope>NUCLEOTIDE SEQUENCE</scope>
    <source>
        <strain evidence="1">RL-1</strain>
    </source>
</reference>
<sequence length="130" mass="14361">MILFFSFDHAEPVQRSLGATINLADSYHPASLDKQGHYSKAQLTSTYSIVHTSQTRLADTLSPTSSNNFQDPRRAGPSIACFWGRLQRKPGELKWQAQKTATNETKTKVAINGQSLKKTKASKSPLLLLS</sequence>